<dbReference type="PROSITE" id="PS50297">
    <property type="entry name" value="ANK_REP_REGION"/>
    <property type="match status" value="4"/>
</dbReference>
<dbReference type="Proteomes" id="UP000693981">
    <property type="component" value="Unassembled WGS sequence"/>
</dbReference>
<name>A0A8T1WLX7_9STRA</name>
<evidence type="ECO:0000256" key="1">
    <source>
        <dbReference type="PROSITE-ProRule" id="PRU00023"/>
    </source>
</evidence>
<reference evidence="3" key="1">
    <citation type="submission" date="2021-02" db="EMBL/GenBank/DDBJ databases">
        <authorList>
            <person name="Palmer J.M."/>
        </authorList>
    </citation>
    <scope>NUCLEOTIDE SEQUENCE</scope>
    <source>
        <strain evidence="3">SCRP23</strain>
    </source>
</reference>
<feature type="compositionally biased region" description="Low complexity" evidence="2">
    <location>
        <begin position="837"/>
        <end position="856"/>
    </location>
</feature>
<dbReference type="SMART" id="SM00015">
    <property type="entry name" value="IQ"/>
    <property type="match status" value="2"/>
</dbReference>
<evidence type="ECO:0000313" key="3">
    <source>
        <dbReference type="EMBL" id="KAG7395012.1"/>
    </source>
</evidence>
<sequence>MNALKIQKQWRRWRTLRREKQIHRNDEDGKGINVRKESVIQVPDQQSLPAPELNKTSEQLQREQEERQQKLDEILYRFSGRCIARTVSRFHRKNRRQVNAATRIEAIWRGRVCRMQYEEALEAKRQEEARIYLLKLSVFATKVQVCWRQWQVSIRQARRLAVKAEEMRLIEEEKARARKRVVAKQILSSAIQPLMLACTRKMDHAVEDSQACESVEAVGSGQDVGSFQDQIHRENEVESMKVSEKISIRACVDNVVNDWSHRELPHILASTVDRVLSSHDGIVQGQMGELDQDGAHRENEVKPIEAPKEDMTPDGVDEAVKDWSHRQLPYILTSSVNRVLFCQNEDAKGQNGESSQDNEVDSMKVPEKVAGRACVGEVVNDWSCYELPQILMNSVNRVVCCHDEGAKVCIGVPGPDEVQSTKVASNKTSEQLQREQEERQQKLDEILYRFSGRCIARTVSRFHRKNRRQVNAATRIEAIWRGRVCRMQYEEALEAKRQEEARIYLLKLSVFATKVQVCWRQWQVSIRQARRLAVKAEEMRLIEEEKARARKRVVARRISAAMRIQPLLLACTRKMDHADEDSNVAELSQVAESSKDDVRKEAKDEAQDDEGVELMKVVEEDVIRDSVDEAVKDWSHRELPHILTSSVNRVIFCHDGAVVLQRFVRGCQRRNLLHFYFQRPLPISDLGNDGEANFQHFHFYFKRSKAWLELGRHKQHGNLSSTALPDSSSDLPSRLRLRFDGQMTRKLLQMFEPDAAHSTCELKEALREIAADACPIFQSPACLQSNSSPTLNLRYHEVGETDLPHFIALMREMSKRRAQVRRDQLLEVDTQAMAISPVVSSPSSPLSSAPSSPMLSQRTKREPTIFDAVENASVEEVIFLQKRSADLGAIEPKTQRNALHMLAFSTESYRFRAEMLEFLLRSEVNLNVNATDCHGDTPLMLYASMGHLEFMKELLKRGADIQLTNAKGQNVLHRACEKDQVEICGFLQQLMMAKKTVTGGATTAETISALPLGFSLHSPDSTGRYPLHILVEQGFVECAKQLLVPAEVNTEWNGLIQAQSDEQGRTALHLAVLAHDAGMTTFLLLPGGGADIDAIDDLRRTPLHYAVESPAALPIISRLAQQGADLNMADERGDTPLHWAAFSGRTAVMQHLLSLGADPTLVNSDWESPAQIAAAYGQLDGMRILLQAQRRYEAASKAESMEQQRPPTRLASEKTVFERLEEAQNEVHQKQAAQSFRASAVDSSPDAASSNAPRSAQPPISGYWEELHQDVQLVEESGQFSSEDEADLLFDHDSDDDIPTF</sequence>
<dbReference type="PROSITE" id="PS50096">
    <property type="entry name" value="IQ"/>
    <property type="match status" value="2"/>
</dbReference>
<dbReference type="SMART" id="SM00248">
    <property type="entry name" value="ANK"/>
    <property type="match status" value="8"/>
</dbReference>
<feature type="repeat" description="ANK" evidence="1">
    <location>
        <begin position="934"/>
        <end position="966"/>
    </location>
</feature>
<gene>
    <name evidence="3" type="ORF">PHYBOEH_004377</name>
</gene>
<evidence type="ECO:0000256" key="2">
    <source>
        <dbReference type="SAM" id="MobiDB-lite"/>
    </source>
</evidence>
<dbReference type="InterPro" id="IPR002110">
    <property type="entry name" value="Ankyrin_rpt"/>
</dbReference>
<dbReference type="PANTHER" id="PTHR24198">
    <property type="entry name" value="ANKYRIN REPEAT AND PROTEIN KINASE DOMAIN-CONTAINING PROTEIN"/>
    <property type="match status" value="1"/>
</dbReference>
<accession>A0A8T1WLX7</accession>
<dbReference type="InterPro" id="IPR000048">
    <property type="entry name" value="IQ_motif_EF-hand-BS"/>
</dbReference>
<feature type="compositionally biased region" description="Acidic residues" evidence="2">
    <location>
        <begin position="1282"/>
        <end position="1301"/>
    </location>
</feature>
<feature type="compositionally biased region" description="Basic and acidic residues" evidence="2">
    <location>
        <begin position="593"/>
        <end position="605"/>
    </location>
</feature>
<feature type="repeat" description="ANK" evidence="1">
    <location>
        <begin position="1132"/>
        <end position="1164"/>
    </location>
</feature>
<dbReference type="EMBL" id="JAGDFL010000231">
    <property type="protein sequence ID" value="KAG7395012.1"/>
    <property type="molecule type" value="Genomic_DNA"/>
</dbReference>
<feature type="compositionally biased region" description="Low complexity" evidence="2">
    <location>
        <begin position="1237"/>
        <end position="1255"/>
    </location>
</feature>
<evidence type="ECO:0008006" key="5">
    <source>
        <dbReference type="Google" id="ProtNLM"/>
    </source>
</evidence>
<proteinExistence type="predicted"/>
<keyword evidence="1" id="KW-0040">ANK repeat</keyword>
<feature type="region of interest" description="Disordered" evidence="2">
    <location>
        <begin position="1224"/>
        <end position="1301"/>
    </location>
</feature>
<dbReference type="OrthoDB" id="539213at2759"/>
<dbReference type="PANTHER" id="PTHR24198:SF165">
    <property type="entry name" value="ANKYRIN REPEAT-CONTAINING PROTEIN-RELATED"/>
    <property type="match status" value="1"/>
</dbReference>
<organism evidence="3 4">
    <name type="scientific">Phytophthora boehmeriae</name>
    <dbReference type="NCBI Taxonomy" id="109152"/>
    <lineage>
        <taxon>Eukaryota</taxon>
        <taxon>Sar</taxon>
        <taxon>Stramenopiles</taxon>
        <taxon>Oomycota</taxon>
        <taxon>Peronosporomycetes</taxon>
        <taxon>Peronosporales</taxon>
        <taxon>Peronosporaceae</taxon>
        <taxon>Phytophthora</taxon>
    </lineage>
</organism>
<comment type="caution">
    <text evidence="3">The sequence shown here is derived from an EMBL/GenBank/DDBJ whole genome shotgun (WGS) entry which is preliminary data.</text>
</comment>
<feature type="repeat" description="ANK" evidence="1">
    <location>
        <begin position="1063"/>
        <end position="1097"/>
    </location>
</feature>
<dbReference type="PROSITE" id="PS50088">
    <property type="entry name" value="ANK_REPEAT"/>
    <property type="match status" value="4"/>
</dbReference>
<feature type="region of interest" description="Disordered" evidence="2">
    <location>
        <begin position="589"/>
        <end position="609"/>
    </location>
</feature>
<keyword evidence="4" id="KW-1185">Reference proteome</keyword>
<feature type="repeat" description="ANK" evidence="1">
    <location>
        <begin position="1098"/>
        <end position="1131"/>
    </location>
</feature>
<protein>
    <recommendedName>
        <fullName evidence="5">Myosin-like protein</fullName>
    </recommendedName>
</protein>
<feature type="region of interest" description="Disordered" evidence="2">
    <location>
        <begin position="837"/>
        <end position="858"/>
    </location>
</feature>
<evidence type="ECO:0000313" key="4">
    <source>
        <dbReference type="Proteomes" id="UP000693981"/>
    </source>
</evidence>
<dbReference type="Pfam" id="PF12796">
    <property type="entry name" value="Ank_2"/>
    <property type="match status" value="2"/>
</dbReference>